<dbReference type="Proteomes" id="UP000691718">
    <property type="component" value="Unassembled WGS sequence"/>
</dbReference>
<feature type="chain" id="PRO_5035795093" evidence="2">
    <location>
        <begin position="21"/>
        <end position="243"/>
    </location>
</feature>
<feature type="signal peptide" evidence="2">
    <location>
        <begin position="1"/>
        <end position="20"/>
    </location>
</feature>
<name>A0A8S3X620_PARAO</name>
<dbReference type="Pfam" id="PF07841">
    <property type="entry name" value="DM4_12"/>
    <property type="match status" value="1"/>
</dbReference>
<evidence type="ECO:0000313" key="3">
    <source>
        <dbReference type="EMBL" id="CAG5005103.1"/>
    </source>
</evidence>
<gene>
    <name evidence="3" type="ORF">PAPOLLO_LOCUS14525</name>
</gene>
<proteinExistence type="predicted"/>
<dbReference type="InterPro" id="IPR006631">
    <property type="entry name" value="DM4_12"/>
</dbReference>
<feature type="region of interest" description="Disordered" evidence="1">
    <location>
        <begin position="43"/>
        <end position="71"/>
    </location>
</feature>
<accession>A0A8S3X620</accession>
<comment type="caution">
    <text evidence="3">The sequence shown here is derived from an EMBL/GenBank/DDBJ whole genome shotgun (WGS) entry which is preliminary data.</text>
</comment>
<dbReference type="OrthoDB" id="6356735at2759"/>
<organism evidence="3 4">
    <name type="scientific">Parnassius apollo</name>
    <name type="common">Apollo butterfly</name>
    <name type="synonym">Papilio apollo</name>
    <dbReference type="NCBI Taxonomy" id="110799"/>
    <lineage>
        <taxon>Eukaryota</taxon>
        <taxon>Metazoa</taxon>
        <taxon>Ecdysozoa</taxon>
        <taxon>Arthropoda</taxon>
        <taxon>Hexapoda</taxon>
        <taxon>Insecta</taxon>
        <taxon>Pterygota</taxon>
        <taxon>Neoptera</taxon>
        <taxon>Endopterygota</taxon>
        <taxon>Lepidoptera</taxon>
        <taxon>Glossata</taxon>
        <taxon>Ditrysia</taxon>
        <taxon>Papilionoidea</taxon>
        <taxon>Papilionidae</taxon>
        <taxon>Parnassiinae</taxon>
        <taxon>Parnassini</taxon>
        <taxon>Parnassius</taxon>
        <taxon>Parnassius</taxon>
    </lineage>
</organism>
<dbReference type="AlphaFoldDB" id="A0A8S3X620"/>
<evidence type="ECO:0000313" key="4">
    <source>
        <dbReference type="Proteomes" id="UP000691718"/>
    </source>
</evidence>
<evidence type="ECO:0000256" key="1">
    <source>
        <dbReference type="SAM" id="MobiDB-lite"/>
    </source>
</evidence>
<protein>
    <submittedName>
        <fullName evidence="3">(apollo) hypothetical protein</fullName>
    </submittedName>
</protein>
<sequence>MGDKIGFCFTVLYTVCLSLAAANYRSDGGFMPSAVYQRTEDQLAEPSARVEKNSREERDNQPDRTQRFGITTFGNNGSPYGGTAPGIYGPVKIDLGGVLLGSILGFGAVVILPKIIHAFSYTYGGGYGRSAETDLNVVSDMLGKLDETLSRYNIDSAACMQRLSCSYVQLANENMINGNASDFDVMLASLSNNSLVRRMMDGTSIFEAMSAGKSLDTDCQALYPKCKLDKKTVIKIMSQLIPA</sequence>
<keyword evidence="4" id="KW-1185">Reference proteome</keyword>
<dbReference type="EMBL" id="CAJQZP010000975">
    <property type="protein sequence ID" value="CAG5005103.1"/>
    <property type="molecule type" value="Genomic_DNA"/>
</dbReference>
<evidence type="ECO:0000256" key="2">
    <source>
        <dbReference type="SAM" id="SignalP"/>
    </source>
</evidence>
<keyword evidence="2" id="KW-0732">Signal</keyword>
<feature type="compositionally biased region" description="Basic and acidic residues" evidence="1">
    <location>
        <begin position="48"/>
        <end position="66"/>
    </location>
</feature>
<reference evidence="3" key="1">
    <citation type="submission" date="2021-04" db="EMBL/GenBank/DDBJ databases">
        <authorList>
            <person name="Tunstrom K."/>
        </authorList>
    </citation>
    <scope>NUCLEOTIDE SEQUENCE</scope>
</reference>